<evidence type="ECO:0000313" key="2">
    <source>
        <dbReference type="Proteomes" id="UP000005239"/>
    </source>
</evidence>
<name>A0A2A6CFJ0_PRIPA</name>
<dbReference type="PANTHER" id="PTHR15698">
    <property type="entry name" value="PROTEIN CBG15099"/>
    <property type="match status" value="1"/>
</dbReference>
<dbReference type="InterPro" id="IPR042868">
    <property type="entry name" value="PHYHIP/PHYHIPL"/>
</dbReference>
<organism evidence="1 2">
    <name type="scientific">Pristionchus pacificus</name>
    <name type="common">Parasitic nematode worm</name>
    <dbReference type="NCBI Taxonomy" id="54126"/>
    <lineage>
        <taxon>Eukaryota</taxon>
        <taxon>Metazoa</taxon>
        <taxon>Ecdysozoa</taxon>
        <taxon>Nematoda</taxon>
        <taxon>Chromadorea</taxon>
        <taxon>Rhabditida</taxon>
        <taxon>Rhabditina</taxon>
        <taxon>Diplogasteromorpha</taxon>
        <taxon>Diplogasteroidea</taxon>
        <taxon>Neodiplogasteridae</taxon>
        <taxon>Pristionchus</taxon>
    </lineage>
</organism>
<evidence type="ECO:0000313" key="1">
    <source>
        <dbReference type="EnsemblMetazoa" id="PPA24934.1"/>
    </source>
</evidence>
<sequence length="385" mass="44975">MVAFPDGGYFDILTYFAKDDTDHIVVQFRRRGGYFYCVEEVGIDVDGSEQRGRTSKRYSNYDDFFEYEFRAYEKIAHWIRITETIGEKRLVNTHEDGRRMETQFIVTKGEPRMQIFNHNRNAEYRSIFEPLAVLTGLVDEKHDSIKSESNSMAITNDHLEDIKKTNSLNLSVSLKDDGGERISRSFPSVNKLEGFYLGTRLASDGKPLPSNPFGTNLFLFDHENVIRENSNLFFNGFYCYKGEGSAHYASLVLTTSGSKEDRWCKQNLVRLRIDDNPFLYVSRSSNQLKSPAYLLSKERFFVEVFVCDINLSIRGIRPQQVDNKWVVNPFDRDDRRIIQHVAEEMDKRRTHQHNYGNSIIVSTDRLLLPFRQQSIYHSRHRNHTK</sequence>
<dbReference type="Pfam" id="PF19281">
    <property type="entry name" value="PHYHIP_C"/>
    <property type="match status" value="1"/>
</dbReference>
<keyword evidence="2" id="KW-1185">Reference proteome</keyword>
<dbReference type="GO" id="GO:0005737">
    <property type="term" value="C:cytoplasm"/>
    <property type="evidence" value="ECO:0000318"/>
    <property type="project" value="GO_Central"/>
</dbReference>
<accession>A0A8R1YJU5</accession>
<proteinExistence type="predicted"/>
<reference evidence="1" key="2">
    <citation type="submission" date="2022-06" db="UniProtKB">
        <authorList>
            <consortium name="EnsemblMetazoa"/>
        </authorList>
    </citation>
    <scope>IDENTIFICATION</scope>
    <source>
        <strain evidence="1">PS312</strain>
    </source>
</reference>
<dbReference type="OrthoDB" id="6132336at2759"/>
<dbReference type="EnsemblMetazoa" id="PPA24934.1">
    <property type="protein sequence ID" value="PPA24934.1"/>
    <property type="gene ID" value="WBGene00114488"/>
</dbReference>
<accession>A0A2A6CFJ0</accession>
<dbReference type="PANTHER" id="PTHR15698:SF4">
    <property type="entry name" value="PHYTANOYL-COA HYDROXYLASE-INTERACTING PROTEIN-LIKE C-TERMINAL DOMAIN-CONTAINING PROTEIN"/>
    <property type="match status" value="1"/>
</dbReference>
<gene>
    <name evidence="1" type="primary">WBGene00114488</name>
</gene>
<dbReference type="AlphaFoldDB" id="A0A2A6CFJ0"/>
<dbReference type="Proteomes" id="UP000005239">
    <property type="component" value="Unassembled WGS sequence"/>
</dbReference>
<dbReference type="InterPro" id="IPR045545">
    <property type="entry name" value="PHYIP/PHIPL_C"/>
</dbReference>
<protein>
    <submittedName>
        <fullName evidence="1">Uncharacterized protein</fullName>
    </submittedName>
</protein>
<reference evidence="2" key="1">
    <citation type="journal article" date="2008" name="Nat. Genet.">
        <title>The Pristionchus pacificus genome provides a unique perspective on nematode lifestyle and parasitism.</title>
        <authorList>
            <person name="Dieterich C."/>
            <person name="Clifton S.W."/>
            <person name="Schuster L.N."/>
            <person name="Chinwalla A."/>
            <person name="Delehaunty K."/>
            <person name="Dinkelacker I."/>
            <person name="Fulton L."/>
            <person name="Fulton R."/>
            <person name="Godfrey J."/>
            <person name="Minx P."/>
            <person name="Mitreva M."/>
            <person name="Roeseler W."/>
            <person name="Tian H."/>
            <person name="Witte H."/>
            <person name="Yang S.P."/>
            <person name="Wilson R.K."/>
            <person name="Sommer R.J."/>
        </authorList>
    </citation>
    <scope>NUCLEOTIDE SEQUENCE [LARGE SCALE GENOMIC DNA]</scope>
    <source>
        <strain evidence="2">PS312</strain>
    </source>
</reference>